<comment type="pathway">
    <text evidence="1 10">Isoprenoid biosynthesis; dimethylallyl diphosphate biosynthesis; dimethylallyl diphosphate from isopentenyl diphosphate: step 1/1.</text>
</comment>
<dbReference type="Pfam" id="PF00293">
    <property type="entry name" value="NUDIX"/>
    <property type="match status" value="1"/>
</dbReference>
<dbReference type="AlphaFoldDB" id="A0A423GK87"/>
<dbReference type="SUPFAM" id="SSF55811">
    <property type="entry name" value="Nudix"/>
    <property type="match status" value="1"/>
</dbReference>
<dbReference type="HAMAP" id="MF_00202">
    <property type="entry name" value="Idi"/>
    <property type="match status" value="1"/>
</dbReference>
<dbReference type="EMBL" id="MOBI01000028">
    <property type="protein sequence ID" value="ROM90930.1"/>
    <property type="molecule type" value="Genomic_DNA"/>
</dbReference>
<gene>
    <name evidence="10" type="primary">idi</name>
    <name evidence="13" type="ORF">BK658_23810</name>
</gene>
<dbReference type="PROSITE" id="PS51462">
    <property type="entry name" value="NUDIX"/>
    <property type="match status" value="1"/>
</dbReference>
<keyword evidence="9 10" id="KW-0413">Isomerase</keyword>
<comment type="function">
    <text evidence="10">Catalyzes the 1,3-allylic rearrangement of the homoallylic substrate isopentenyl (IPP) to its highly electrophilic allylic isomer, dimethylallyl diphosphate (DMAPP).</text>
</comment>
<comment type="catalytic activity">
    <reaction evidence="10">
        <text>isopentenyl diphosphate = dimethylallyl diphosphate</text>
        <dbReference type="Rhea" id="RHEA:23284"/>
        <dbReference type="ChEBI" id="CHEBI:57623"/>
        <dbReference type="ChEBI" id="CHEBI:128769"/>
        <dbReference type="EC" id="5.3.3.2"/>
    </reaction>
</comment>
<dbReference type="RefSeq" id="WP_123584587.1">
    <property type="nucleotide sequence ID" value="NZ_MOBI01000028.1"/>
</dbReference>
<dbReference type="PANTHER" id="PTHR10885:SF0">
    <property type="entry name" value="ISOPENTENYL-DIPHOSPHATE DELTA-ISOMERASE"/>
    <property type="match status" value="1"/>
</dbReference>
<dbReference type="NCBIfam" id="TIGR02150">
    <property type="entry name" value="IPP_isom_1"/>
    <property type="match status" value="1"/>
</dbReference>
<name>A0A423GK87_9PSED</name>
<organism evidence="13 14">
    <name type="scientific">Pseudomonas brassicacearum</name>
    <dbReference type="NCBI Taxonomy" id="930166"/>
    <lineage>
        <taxon>Bacteria</taxon>
        <taxon>Pseudomonadati</taxon>
        <taxon>Pseudomonadota</taxon>
        <taxon>Gammaproteobacteria</taxon>
        <taxon>Pseudomonadales</taxon>
        <taxon>Pseudomonadaceae</taxon>
        <taxon>Pseudomonas</taxon>
    </lineage>
</organism>
<keyword evidence="6 10" id="KW-0460">Magnesium</keyword>
<evidence type="ECO:0000256" key="11">
    <source>
        <dbReference type="PIRSR" id="PIRSR018427-1"/>
    </source>
</evidence>
<comment type="subcellular location">
    <subcellularLocation>
        <location evidence="10">Cytoplasm</location>
    </subcellularLocation>
</comment>
<dbReference type="GO" id="GO:0005737">
    <property type="term" value="C:cytoplasm"/>
    <property type="evidence" value="ECO:0007669"/>
    <property type="project" value="UniProtKB-SubCell"/>
</dbReference>
<feature type="binding site" evidence="10">
    <location>
        <position position="30"/>
    </location>
    <ligand>
        <name>Mn(2+)</name>
        <dbReference type="ChEBI" id="CHEBI:29035"/>
    </ligand>
</feature>
<dbReference type="GO" id="GO:0046872">
    <property type="term" value="F:metal ion binding"/>
    <property type="evidence" value="ECO:0007669"/>
    <property type="project" value="UniProtKB-KW"/>
</dbReference>
<feature type="binding site" evidence="10">
    <location>
        <position position="110"/>
    </location>
    <ligand>
        <name>Mn(2+)</name>
        <dbReference type="ChEBI" id="CHEBI:29035"/>
    </ligand>
</feature>
<dbReference type="Gene3D" id="3.90.79.10">
    <property type="entry name" value="Nucleoside Triphosphate Pyrophosphohydrolase"/>
    <property type="match status" value="1"/>
</dbReference>
<feature type="binding site" evidence="10">
    <location>
        <position position="67"/>
    </location>
    <ligand>
        <name>Mn(2+)</name>
        <dbReference type="ChEBI" id="CHEBI:29035"/>
    </ligand>
</feature>
<dbReference type="InterPro" id="IPR015797">
    <property type="entry name" value="NUDIX_hydrolase-like_dom_sf"/>
</dbReference>
<comment type="caution">
    <text evidence="13">The sequence shown here is derived from an EMBL/GenBank/DDBJ whole genome shotgun (WGS) entry which is preliminary data.</text>
</comment>
<dbReference type="NCBIfam" id="NF002995">
    <property type="entry name" value="PRK03759.1"/>
    <property type="match status" value="1"/>
</dbReference>
<proteinExistence type="inferred from homology"/>
<dbReference type="EC" id="5.3.3.2" evidence="3 10"/>
<evidence type="ECO:0000256" key="2">
    <source>
        <dbReference type="ARBA" id="ARBA00007579"/>
    </source>
</evidence>
<feature type="active site" evidence="10 11">
    <location>
        <position position="112"/>
    </location>
</feature>
<dbReference type="UniPathway" id="UPA00059">
    <property type="reaction ID" value="UER00104"/>
</dbReference>
<evidence type="ECO:0000256" key="1">
    <source>
        <dbReference type="ARBA" id="ARBA00004826"/>
    </source>
</evidence>
<dbReference type="PANTHER" id="PTHR10885">
    <property type="entry name" value="ISOPENTENYL-DIPHOSPHATE DELTA-ISOMERASE"/>
    <property type="match status" value="1"/>
</dbReference>
<dbReference type="PIRSF" id="PIRSF018427">
    <property type="entry name" value="Isopntndiph_ism"/>
    <property type="match status" value="1"/>
</dbReference>
<accession>A0A423GK87</accession>
<keyword evidence="5 10" id="KW-0479">Metal-binding</keyword>
<evidence type="ECO:0000256" key="7">
    <source>
        <dbReference type="ARBA" id="ARBA00023211"/>
    </source>
</evidence>
<feature type="binding site" evidence="10">
    <location>
        <position position="112"/>
    </location>
    <ligand>
        <name>Mn(2+)</name>
        <dbReference type="ChEBI" id="CHEBI:29035"/>
    </ligand>
</feature>
<comment type="similarity">
    <text evidence="2 10">Belongs to the IPP isomerase type 1 family.</text>
</comment>
<dbReference type="CDD" id="cd02885">
    <property type="entry name" value="NUDIX_IPP_Isomerase"/>
    <property type="match status" value="1"/>
</dbReference>
<evidence type="ECO:0000256" key="8">
    <source>
        <dbReference type="ARBA" id="ARBA00023229"/>
    </source>
</evidence>
<evidence type="ECO:0000313" key="13">
    <source>
        <dbReference type="EMBL" id="ROM90930.1"/>
    </source>
</evidence>
<evidence type="ECO:0000313" key="14">
    <source>
        <dbReference type="Proteomes" id="UP000284684"/>
    </source>
</evidence>
<dbReference type="GO" id="GO:0050992">
    <property type="term" value="P:dimethylallyl diphosphate biosynthetic process"/>
    <property type="evidence" value="ECO:0007669"/>
    <property type="project" value="UniProtKB-UniRule"/>
</dbReference>
<feature type="binding site" evidence="10">
    <location>
        <position position="24"/>
    </location>
    <ligand>
        <name>Mn(2+)</name>
        <dbReference type="ChEBI" id="CHEBI:29035"/>
    </ligand>
</feature>
<evidence type="ECO:0000256" key="4">
    <source>
        <dbReference type="ARBA" id="ARBA00022490"/>
    </source>
</evidence>
<evidence type="ECO:0000256" key="9">
    <source>
        <dbReference type="ARBA" id="ARBA00023235"/>
    </source>
</evidence>
<keyword evidence="7 10" id="KW-0464">Manganese</keyword>
<dbReference type="GO" id="GO:0004452">
    <property type="term" value="F:isopentenyl-diphosphate delta-isomerase activity"/>
    <property type="evidence" value="ECO:0007669"/>
    <property type="project" value="UniProtKB-UniRule"/>
</dbReference>
<protein>
    <recommendedName>
        <fullName evidence="3 10">Isopentenyl-diphosphate Delta-isomerase</fullName>
        <shortName evidence="10">IPP isomerase</shortName>
        <ecNumber evidence="3 10">5.3.3.2</ecNumber>
    </recommendedName>
    <alternativeName>
        <fullName evidence="10">IPP:DMAPP isomerase</fullName>
    </alternativeName>
    <alternativeName>
        <fullName evidence="10">Isopentenyl pyrophosphate isomerase</fullName>
    </alternativeName>
</protein>
<dbReference type="GO" id="GO:0009240">
    <property type="term" value="P:isopentenyl diphosphate biosynthetic process"/>
    <property type="evidence" value="ECO:0007669"/>
    <property type="project" value="TreeGrafter"/>
</dbReference>
<dbReference type="InterPro" id="IPR011876">
    <property type="entry name" value="IsopentenylPP_isomerase_typ1"/>
</dbReference>
<dbReference type="Proteomes" id="UP000284684">
    <property type="component" value="Unassembled WGS sequence"/>
</dbReference>
<feature type="domain" description="Nudix hydrolase" evidence="12">
    <location>
        <begin position="28"/>
        <end position="160"/>
    </location>
</feature>
<evidence type="ECO:0000256" key="6">
    <source>
        <dbReference type="ARBA" id="ARBA00022842"/>
    </source>
</evidence>
<keyword evidence="4 10" id="KW-0963">Cytoplasm</keyword>
<feature type="binding site" evidence="10">
    <location>
        <position position="85"/>
    </location>
    <ligand>
        <name>Mg(2+)</name>
        <dbReference type="ChEBI" id="CHEBI:18420"/>
    </ligand>
</feature>
<comment type="cofactor">
    <cofactor evidence="10">
        <name>Mg(2+)</name>
        <dbReference type="ChEBI" id="CHEBI:18420"/>
    </cofactor>
    <text evidence="10">Binds 1 Mg(2+) ion per subunit. The magnesium ion binds only when substrate is bound.</text>
</comment>
<dbReference type="InterPro" id="IPR056375">
    <property type="entry name" value="Idi_bact"/>
</dbReference>
<keyword evidence="8 10" id="KW-0414">Isoprene biosynthesis</keyword>
<comment type="cofactor">
    <cofactor evidence="10">
        <name>Mn(2+)</name>
        <dbReference type="ChEBI" id="CHEBI:29035"/>
    </cofactor>
    <text evidence="10">Binds 1 Mn(2+) ion per subunit.</text>
</comment>
<reference evidence="13 14" key="1">
    <citation type="submission" date="2016-10" db="EMBL/GenBank/DDBJ databases">
        <title>Comparative genome analysis of multiple Pseudomonas spp. focuses on biocontrol and plant growth promoting traits.</title>
        <authorList>
            <person name="Tao X.-Y."/>
            <person name="Taylor C.G."/>
        </authorList>
    </citation>
    <scope>NUCLEOTIDE SEQUENCE [LARGE SCALE GENOMIC DNA]</scope>
    <source>
        <strain evidence="13 14">37D10</strain>
    </source>
</reference>
<feature type="active site" evidence="10 11">
    <location>
        <position position="65"/>
    </location>
</feature>
<evidence type="ECO:0000259" key="12">
    <source>
        <dbReference type="PROSITE" id="PS51462"/>
    </source>
</evidence>
<dbReference type="InterPro" id="IPR000086">
    <property type="entry name" value="NUDIX_hydrolase_dom"/>
</dbReference>
<evidence type="ECO:0000256" key="10">
    <source>
        <dbReference type="HAMAP-Rule" id="MF_00202"/>
    </source>
</evidence>
<evidence type="ECO:0000256" key="3">
    <source>
        <dbReference type="ARBA" id="ARBA00012057"/>
    </source>
</evidence>
<sequence length="181" mass="20731">MEEILILVDPDDREIGSAPKLQVHQQGLLHRAFSIFIFDGNGRVLLQQRALGKYHSQGLWTNACCGHPRQGERTRAAAKRRLREEMGLTCKLTPVSTLLYHERVSNQLIEHEYDHVFAGICRTAPIANPEEALSWQWQKLSEIPGQIAAAPETFSVWFRRIFEQVGTAGVRRWKELAHSHR</sequence>
<evidence type="ECO:0000256" key="5">
    <source>
        <dbReference type="ARBA" id="ARBA00022723"/>
    </source>
</evidence>